<name>A0AA35X8F9_GEOBA</name>
<organism evidence="3 4">
    <name type="scientific">Geodia barretti</name>
    <name type="common">Barrett's horny sponge</name>
    <dbReference type="NCBI Taxonomy" id="519541"/>
    <lineage>
        <taxon>Eukaryota</taxon>
        <taxon>Metazoa</taxon>
        <taxon>Porifera</taxon>
        <taxon>Demospongiae</taxon>
        <taxon>Heteroscleromorpha</taxon>
        <taxon>Tetractinellida</taxon>
        <taxon>Astrophorina</taxon>
        <taxon>Geodiidae</taxon>
        <taxon>Geodia</taxon>
    </lineage>
</organism>
<gene>
    <name evidence="3" type="ORF">GBAR_LOCUS24064</name>
</gene>
<dbReference type="PROSITE" id="PS50835">
    <property type="entry name" value="IG_LIKE"/>
    <property type="match status" value="3"/>
</dbReference>
<accession>A0AA35X8F9</accession>
<feature type="signal peptide" evidence="1">
    <location>
        <begin position="1"/>
        <end position="28"/>
    </location>
</feature>
<dbReference type="EMBL" id="CASHTH010003324">
    <property type="protein sequence ID" value="CAI8043376.1"/>
    <property type="molecule type" value="Genomic_DNA"/>
</dbReference>
<evidence type="ECO:0000313" key="4">
    <source>
        <dbReference type="Proteomes" id="UP001174909"/>
    </source>
</evidence>
<dbReference type="Proteomes" id="UP001174909">
    <property type="component" value="Unassembled WGS sequence"/>
</dbReference>
<dbReference type="AlphaFoldDB" id="A0AA35X8F9"/>
<evidence type="ECO:0000259" key="2">
    <source>
        <dbReference type="PROSITE" id="PS50835"/>
    </source>
</evidence>
<evidence type="ECO:0000313" key="3">
    <source>
        <dbReference type="EMBL" id="CAI8043376.1"/>
    </source>
</evidence>
<dbReference type="SUPFAM" id="SSF48726">
    <property type="entry name" value="Immunoglobulin"/>
    <property type="match status" value="1"/>
</dbReference>
<sequence>MAGSTRWAVVGLACLLVVLGLTPSVVEAIRLEVEYPQTGNYSYVTLTCIMNAIDGLLNPNQQPATFWRGTSQITSGGSQLVAVMAETDVSISFVFNQDQEGSFTCRTALNEVSNVEKLAASPPATYETPMMPHYILFPSLDHTRKVNLSCAIQPGALKDNYRVIWRRVQPTAISYSDDTFNITVTEMTEMSSTPSEYRCIVTIDHSSMEDEDYTPPRIVVQKRVLSTLSGEIGDVSVANGEPATLVCNALKGDTSFSISWKVDCETFTCGGTNASSENIRCYMNNETASVLQIENTMALGVRSHRVECILQNIILEEFLGDCDLLPQGSCDVTQSTTLEISNGPTPPTVTRSSSLTSGFPSLEELMRNGSLLERYSTYDGELRSVPGIKSTCSGHVGNRISKITFIALPRHQNGTGGLTLKVMRNPGSSHDIQIDQDAPSFGVFGYELCMSQMPPVMFNDGDKLLIRHGGSGPILLYQVGVEERNICRRFEPDSEICELDYDYPLLAIETVPLLFQILQGVLRDWCQHLN</sequence>
<feature type="domain" description="Ig-like" evidence="2">
    <location>
        <begin position="216"/>
        <end position="312"/>
    </location>
</feature>
<feature type="domain" description="Ig-like" evidence="2">
    <location>
        <begin position="132"/>
        <end position="209"/>
    </location>
</feature>
<evidence type="ECO:0000256" key="1">
    <source>
        <dbReference type="SAM" id="SignalP"/>
    </source>
</evidence>
<dbReference type="InterPro" id="IPR007110">
    <property type="entry name" value="Ig-like_dom"/>
</dbReference>
<dbReference type="InterPro" id="IPR036179">
    <property type="entry name" value="Ig-like_dom_sf"/>
</dbReference>
<keyword evidence="1" id="KW-0732">Signal</keyword>
<comment type="caution">
    <text evidence="3">The sequence shown here is derived from an EMBL/GenBank/DDBJ whole genome shotgun (WGS) entry which is preliminary data.</text>
</comment>
<keyword evidence="4" id="KW-1185">Reference proteome</keyword>
<feature type="domain" description="Ig-like" evidence="2">
    <location>
        <begin position="23"/>
        <end position="121"/>
    </location>
</feature>
<proteinExistence type="predicted"/>
<feature type="chain" id="PRO_5041344548" description="Ig-like domain-containing protein" evidence="1">
    <location>
        <begin position="29"/>
        <end position="530"/>
    </location>
</feature>
<reference evidence="3" key="1">
    <citation type="submission" date="2023-03" db="EMBL/GenBank/DDBJ databases">
        <authorList>
            <person name="Steffen K."/>
            <person name="Cardenas P."/>
        </authorList>
    </citation>
    <scope>NUCLEOTIDE SEQUENCE</scope>
</reference>
<protein>
    <recommendedName>
        <fullName evidence="2">Ig-like domain-containing protein</fullName>
    </recommendedName>
</protein>